<feature type="region of interest" description="Disordered" evidence="1">
    <location>
        <begin position="60"/>
        <end position="109"/>
    </location>
</feature>
<reference evidence="2" key="1">
    <citation type="submission" date="2021-04" db="EMBL/GenBank/DDBJ databases">
        <authorList>
            <consortium name="Molecular Ecology Group"/>
        </authorList>
    </citation>
    <scope>NUCLEOTIDE SEQUENCE</scope>
</reference>
<evidence type="ECO:0000313" key="3">
    <source>
        <dbReference type="Proteomes" id="UP000678393"/>
    </source>
</evidence>
<feature type="region of interest" description="Disordered" evidence="1">
    <location>
        <begin position="141"/>
        <end position="205"/>
    </location>
</feature>
<dbReference type="EMBL" id="CAJHNH020008057">
    <property type="protein sequence ID" value="CAG5135231.1"/>
    <property type="molecule type" value="Genomic_DNA"/>
</dbReference>
<protein>
    <submittedName>
        <fullName evidence="2">Uncharacterized protein</fullName>
    </submittedName>
</protein>
<dbReference type="AlphaFoldDB" id="A0A8S4AB00"/>
<feature type="compositionally biased region" description="Basic and acidic residues" evidence="1">
    <location>
        <begin position="74"/>
        <end position="88"/>
    </location>
</feature>
<feature type="non-terminal residue" evidence="2">
    <location>
        <position position="1"/>
    </location>
</feature>
<keyword evidence="3" id="KW-1185">Reference proteome</keyword>
<feature type="compositionally biased region" description="Polar residues" evidence="1">
    <location>
        <begin position="60"/>
        <end position="73"/>
    </location>
</feature>
<sequence>MENPWHVHCHALKLTPVKSVDVKKDQQKVKKENKTTILSYFSSSPSTTATDSVLETSTFTKTSPFNKTSSSQHGKQDSSDFRSSEKPVKRVNTNEVKSMEEEHLSPKLGRWEAIEEDNDDIQLLNPLPKSQNLVSHFIDDEYDSKDTSNSPSDGIVDVSDSDSVIVISDSDEEPDNTPKPTFSNKMTDENSLLETIFPPWQSQRM</sequence>
<feature type="compositionally biased region" description="Basic and acidic residues" evidence="1">
    <location>
        <begin position="97"/>
        <end position="109"/>
    </location>
</feature>
<feature type="compositionally biased region" description="Polar residues" evidence="1">
    <location>
        <begin position="178"/>
        <end position="193"/>
    </location>
</feature>
<dbReference type="Proteomes" id="UP000678393">
    <property type="component" value="Unassembled WGS sequence"/>
</dbReference>
<gene>
    <name evidence="2" type="ORF">CUNI_LOCUS20789</name>
</gene>
<comment type="caution">
    <text evidence="2">The sequence shown here is derived from an EMBL/GenBank/DDBJ whole genome shotgun (WGS) entry which is preliminary data.</text>
</comment>
<feature type="compositionally biased region" description="Low complexity" evidence="1">
    <location>
        <begin position="152"/>
        <end position="168"/>
    </location>
</feature>
<name>A0A8S4AB00_9EUPU</name>
<evidence type="ECO:0000313" key="2">
    <source>
        <dbReference type="EMBL" id="CAG5135231.1"/>
    </source>
</evidence>
<accession>A0A8S4AB00</accession>
<proteinExistence type="predicted"/>
<evidence type="ECO:0000256" key="1">
    <source>
        <dbReference type="SAM" id="MobiDB-lite"/>
    </source>
</evidence>
<organism evidence="2 3">
    <name type="scientific">Candidula unifasciata</name>
    <dbReference type="NCBI Taxonomy" id="100452"/>
    <lineage>
        <taxon>Eukaryota</taxon>
        <taxon>Metazoa</taxon>
        <taxon>Spiralia</taxon>
        <taxon>Lophotrochozoa</taxon>
        <taxon>Mollusca</taxon>
        <taxon>Gastropoda</taxon>
        <taxon>Heterobranchia</taxon>
        <taxon>Euthyneura</taxon>
        <taxon>Panpulmonata</taxon>
        <taxon>Eupulmonata</taxon>
        <taxon>Stylommatophora</taxon>
        <taxon>Helicina</taxon>
        <taxon>Helicoidea</taxon>
        <taxon>Geomitridae</taxon>
        <taxon>Candidula</taxon>
    </lineage>
</organism>